<keyword evidence="3" id="KW-0472">Membrane</keyword>
<dbReference type="AlphaFoldDB" id="A0A2T0VHF4"/>
<feature type="repeat" description="TPR" evidence="1">
    <location>
        <begin position="82"/>
        <end position="115"/>
    </location>
</feature>
<dbReference type="PROSITE" id="PS50005">
    <property type="entry name" value="TPR"/>
    <property type="match status" value="1"/>
</dbReference>
<evidence type="ECO:0000256" key="1">
    <source>
        <dbReference type="PROSITE-ProRule" id="PRU00339"/>
    </source>
</evidence>
<keyword evidence="1" id="KW-0802">TPR repeat</keyword>
<sequence length="244" mass="26348">MAKSPRIASAPSVEGNRARLRLRRRLLLFGLPVVLAMTIIAGWLISRPVIAASAMTDYMRGGYTSSAETFGSLLEPNLLEPWIPYFDRGSALAAGEDYVPAIDDFEKALTLVPADHECEVVVNLSLGWERLADGYASAGLFAGAELLYQTALDVLAAHDCTPPDEPVNGRDPGQELNDAEARLQEKLDAADYLDGLNNGTEQASPEQQLDELEQQGEDAAEDKAEDDARGRAEGGTGGFTDRPW</sequence>
<feature type="transmembrane region" description="Helical" evidence="3">
    <location>
        <begin position="26"/>
        <end position="45"/>
    </location>
</feature>
<protein>
    <submittedName>
        <fullName evidence="4">Uncharacterized protein</fullName>
    </submittedName>
</protein>
<keyword evidence="3" id="KW-1133">Transmembrane helix</keyword>
<gene>
    <name evidence="4" type="ORF">B0I08_102319</name>
</gene>
<feature type="compositionally biased region" description="Acidic residues" evidence="2">
    <location>
        <begin position="208"/>
        <end position="225"/>
    </location>
</feature>
<dbReference type="SMART" id="SM00028">
    <property type="entry name" value="TPR"/>
    <property type="match status" value="2"/>
</dbReference>
<reference evidence="4 5" key="1">
    <citation type="submission" date="2018-03" db="EMBL/GenBank/DDBJ databases">
        <title>Genomic Encyclopedia of Type Strains, Phase III (KMG-III): the genomes of soil and plant-associated and newly described type strains.</title>
        <authorList>
            <person name="Whitman W."/>
        </authorList>
    </citation>
    <scope>NUCLEOTIDE SEQUENCE [LARGE SCALE GENOMIC DNA]</scope>
    <source>
        <strain evidence="4 5">CGMCC 1.12484</strain>
    </source>
</reference>
<dbReference type="Gene3D" id="1.25.40.10">
    <property type="entry name" value="Tetratricopeptide repeat domain"/>
    <property type="match status" value="1"/>
</dbReference>
<dbReference type="InterPro" id="IPR011990">
    <property type="entry name" value="TPR-like_helical_dom_sf"/>
</dbReference>
<keyword evidence="5" id="KW-1185">Reference proteome</keyword>
<dbReference type="OrthoDB" id="3712155at2"/>
<accession>A0A2T0VHF4</accession>
<feature type="region of interest" description="Disordered" evidence="2">
    <location>
        <begin position="188"/>
        <end position="244"/>
    </location>
</feature>
<dbReference type="InterPro" id="IPR019734">
    <property type="entry name" value="TPR_rpt"/>
</dbReference>
<comment type="caution">
    <text evidence="4">The sequence shown here is derived from an EMBL/GenBank/DDBJ whole genome shotgun (WGS) entry which is preliminary data.</text>
</comment>
<keyword evidence="3" id="KW-0812">Transmembrane</keyword>
<evidence type="ECO:0000256" key="2">
    <source>
        <dbReference type="SAM" id="MobiDB-lite"/>
    </source>
</evidence>
<organism evidence="4 5">
    <name type="scientific">Glaciihabitans tibetensis</name>
    <dbReference type="NCBI Taxonomy" id="1266600"/>
    <lineage>
        <taxon>Bacteria</taxon>
        <taxon>Bacillati</taxon>
        <taxon>Actinomycetota</taxon>
        <taxon>Actinomycetes</taxon>
        <taxon>Micrococcales</taxon>
        <taxon>Microbacteriaceae</taxon>
        <taxon>Glaciihabitans</taxon>
    </lineage>
</organism>
<proteinExistence type="predicted"/>
<dbReference type="SUPFAM" id="SSF48452">
    <property type="entry name" value="TPR-like"/>
    <property type="match status" value="1"/>
</dbReference>
<dbReference type="EMBL" id="PVTL01000002">
    <property type="protein sequence ID" value="PRY69642.1"/>
    <property type="molecule type" value="Genomic_DNA"/>
</dbReference>
<evidence type="ECO:0000313" key="4">
    <source>
        <dbReference type="EMBL" id="PRY69642.1"/>
    </source>
</evidence>
<dbReference type="Proteomes" id="UP000237983">
    <property type="component" value="Unassembled WGS sequence"/>
</dbReference>
<dbReference type="RefSeq" id="WP_106210575.1">
    <property type="nucleotide sequence ID" value="NZ_PVTL01000002.1"/>
</dbReference>
<name>A0A2T0VHF4_9MICO</name>
<evidence type="ECO:0000256" key="3">
    <source>
        <dbReference type="SAM" id="Phobius"/>
    </source>
</evidence>
<evidence type="ECO:0000313" key="5">
    <source>
        <dbReference type="Proteomes" id="UP000237983"/>
    </source>
</evidence>